<evidence type="ECO:0000256" key="5">
    <source>
        <dbReference type="ARBA" id="ARBA00023065"/>
    </source>
</evidence>
<gene>
    <name evidence="8" type="primary">atpB</name>
    <name evidence="12" type="ORF">DLD82_12295</name>
</gene>
<evidence type="ECO:0000259" key="10">
    <source>
        <dbReference type="Pfam" id="PF02874"/>
    </source>
</evidence>
<accession>A0A2V2MW30</accession>
<dbReference type="Pfam" id="PF00006">
    <property type="entry name" value="ATP-synt_ab"/>
    <property type="match status" value="1"/>
</dbReference>
<dbReference type="InterPro" id="IPR055190">
    <property type="entry name" value="ATP-synt_VA_C"/>
</dbReference>
<dbReference type="RefSeq" id="WP_109941423.1">
    <property type="nucleotide sequence ID" value="NZ_CP176366.1"/>
</dbReference>
<dbReference type="Gene3D" id="3.40.50.12240">
    <property type="match status" value="1"/>
</dbReference>
<dbReference type="CDD" id="cd01135">
    <property type="entry name" value="V_A-ATPase_B"/>
    <property type="match status" value="1"/>
</dbReference>
<dbReference type="SUPFAM" id="SSF47917">
    <property type="entry name" value="C-terminal domain of alpha and beta subunits of F1 ATP synthase"/>
    <property type="match status" value="1"/>
</dbReference>
<dbReference type="Pfam" id="PF02874">
    <property type="entry name" value="ATP-synt_ab_N"/>
    <property type="match status" value="1"/>
</dbReference>
<comment type="similarity">
    <text evidence="1 8">Belongs to the ATPase alpha/beta chains family.</text>
</comment>
<keyword evidence="12" id="KW-0378">Hydrolase</keyword>
<dbReference type="CDD" id="cd18118">
    <property type="entry name" value="ATP-synt_V_A-type_beta_N"/>
    <property type="match status" value="1"/>
</dbReference>
<dbReference type="PANTHER" id="PTHR43389">
    <property type="entry name" value="V-TYPE PROTON ATPASE SUBUNIT B"/>
    <property type="match status" value="1"/>
</dbReference>
<evidence type="ECO:0000256" key="1">
    <source>
        <dbReference type="ARBA" id="ARBA00008936"/>
    </source>
</evidence>
<name>A0A2V2MW30_9EURY</name>
<proteinExistence type="inferred from homology"/>
<dbReference type="PANTHER" id="PTHR43389:SF4">
    <property type="entry name" value="V-TYPE PROTON ATPASE SUBUNIT B"/>
    <property type="match status" value="1"/>
</dbReference>
<dbReference type="AlphaFoldDB" id="A0A2V2MW30"/>
<dbReference type="EMBL" id="QGMZ01000027">
    <property type="protein sequence ID" value="PWR72364.1"/>
    <property type="molecule type" value="Genomic_DNA"/>
</dbReference>
<dbReference type="GO" id="GO:0046933">
    <property type="term" value="F:proton-transporting ATP synthase activity, rotational mechanism"/>
    <property type="evidence" value="ECO:0007669"/>
    <property type="project" value="UniProtKB-UniRule"/>
</dbReference>
<keyword evidence="6 8" id="KW-0472">Membrane</keyword>
<dbReference type="GO" id="GO:0016787">
    <property type="term" value="F:hydrolase activity"/>
    <property type="evidence" value="ECO:0007669"/>
    <property type="project" value="UniProtKB-KW"/>
</dbReference>
<evidence type="ECO:0000313" key="12">
    <source>
        <dbReference type="EMBL" id="PWR72364.1"/>
    </source>
</evidence>
<dbReference type="CDD" id="cd18112">
    <property type="entry name" value="ATP-synt_V_A-type_beta_C"/>
    <property type="match status" value="1"/>
</dbReference>
<keyword evidence="5 8" id="KW-0406">Ion transport</keyword>
<comment type="caution">
    <text evidence="12">The sequence shown here is derived from an EMBL/GenBank/DDBJ whole genome shotgun (WGS) entry which is preliminary data.</text>
</comment>
<comment type="function">
    <text evidence="8">Component of the A-type ATP synthase that produces ATP from ADP in the presence of a proton gradient across the membrane. The B chain is a regulatory subunit.</text>
</comment>
<keyword evidence="3 8" id="KW-1003">Cell membrane</keyword>
<reference evidence="12 13" key="1">
    <citation type="submission" date="2018-05" db="EMBL/GenBank/DDBJ databases">
        <title>Draft genome of Methanospirillum stamsii Pt1.</title>
        <authorList>
            <person name="Dueholm M.S."/>
            <person name="Nielsen P.H."/>
            <person name="Bakmann L.F."/>
            <person name="Otzen D.E."/>
        </authorList>
    </citation>
    <scope>NUCLEOTIDE SEQUENCE [LARGE SCALE GENOMIC DNA]</scope>
    <source>
        <strain evidence="12 13">Pt1</strain>
    </source>
</reference>
<dbReference type="HAMAP" id="MF_00310">
    <property type="entry name" value="ATP_synth_B_arch"/>
    <property type="match status" value="1"/>
</dbReference>
<dbReference type="Proteomes" id="UP000245934">
    <property type="component" value="Unassembled WGS sequence"/>
</dbReference>
<evidence type="ECO:0000256" key="3">
    <source>
        <dbReference type="ARBA" id="ARBA00022475"/>
    </source>
</evidence>
<dbReference type="SUPFAM" id="SSF52540">
    <property type="entry name" value="P-loop containing nucleoside triphosphate hydrolases"/>
    <property type="match status" value="1"/>
</dbReference>
<protein>
    <recommendedName>
        <fullName evidence="8">A-type ATP synthase subunit B</fullName>
    </recommendedName>
</protein>
<keyword evidence="4 8" id="KW-0375">Hydrogen ion transport</keyword>
<feature type="domain" description="ATPase F1/V1/A1 complex alpha/beta subunit nucleotide-binding" evidence="9">
    <location>
        <begin position="137"/>
        <end position="355"/>
    </location>
</feature>
<dbReference type="GeneID" id="97608280"/>
<evidence type="ECO:0000256" key="4">
    <source>
        <dbReference type="ARBA" id="ARBA00022781"/>
    </source>
</evidence>
<keyword evidence="7 8" id="KW-0066">ATP synthesis</keyword>
<dbReference type="NCBIfam" id="NF003235">
    <property type="entry name" value="PRK04196.1"/>
    <property type="match status" value="1"/>
</dbReference>
<keyword evidence="13" id="KW-1185">Reference proteome</keyword>
<dbReference type="GO" id="GO:0005524">
    <property type="term" value="F:ATP binding"/>
    <property type="evidence" value="ECO:0007669"/>
    <property type="project" value="UniProtKB-UniRule"/>
</dbReference>
<dbReference type="InterPro" id="IPR000194">
    <property type="entry name" value="ATPase_F1/V1/A1_a/bsu_nucl-bd"/>
</dbReference>
<comment type="subcellular location">
    <subcellularLocation>
        <location evidence="8">Cell membrane</location>
        <topology evidence="8">Peripheral membrane protein</topology>
    </subcellularLocation>
</comment>
<organism evidence="12 13">
    <name type="scientific">Methanospirillum stamsii</name>
    <dbReference type="NCBI Taxonomy" id="1277351"/>
    <lineage>
        <taxon>Archaea</taxon>
        <taxon>Methanobacteriati</taxon>
        <taxon>Methanobacteriota</taxon>
        <taxon>Stenosarchaea group</taxon>
        <taxon>Methanomicrobia</taxon>
        <taxon>Methanomicrobiales</taxon>
        <taxon>Methanospirillaceae</taxon>
        <taxon>Methanospirillum</taxon>
    </lineage>
</organism>
<evidence type="ECO:0000256" key="6">
    <source>
        <dbReference type="ARBA" id="ARBA00023136"/>
    </source>
</evidence>
<sequence>MQHGSLITVDYQTVNYVSGPLIFVERPKQISFGETAQITLPDGETRTGQILDISEDIAIVQVFEGTRGIDSDVTTVRFTGQSPHIDVSLDMLGRVLDGVGRPRDEGPAIIPEARLDIAGMPINPYSRDKPAEFIQTGISAIDALNTLVRGQKLPIFSGAGLPANLLAAQIAKQAKVLGEGENFAVVFAAMGITYKEASFFMKEFEESGALERVVFFLNLADDPTIERIATPRCALTAAEFLAYTHNLQVLVILTDMTNYCDALREISTAREEIPGRRGYPGYMYTDLATIYERAGRIKGCSGSITQIPILTMPDDDITHPVPDLTGYITEGQIVLSRDLFRKGINPPIDALPCLSRLMNLGIGPDKTREDHRNVADQLYASYAYGRDLRRLVAIVGEEALSDLDRNYLKFADHFEKRFISQGNVDRSIETTLQVAWELFGLLPDEALKRIKEEYIEKYRTLIISGG</sequence>
<evidence type="ECO:0000256" key="7">
    <source>
        <dbReference type="ARBA" id="ARBA00023310"/>
    </source>
</evidence>
<feature type="domain" description="ATP synthase A/B type C-terminal" evidence="11">
    <location>
        <begin position="361"/>
        <end position="458"/>
    </location>
</feature>
<comment type="subunit">
    <text evidence="8">Has multiple subunits with at least A(3), B(3), C, D, E, F, H, I and proteolipid K(x).</text>
</comment>
<evidence type="ECO:0000313" key="13">
    <source>
        <dbReference type="Proteomes" id="UP000245934"/>
    </source>
</evidence>
<evidence type="ECO:0000256" key="2">
    <source>
        <dbReference type="ARBA" id="ARBA00022448"/>
    </source>
</evidence>
<keyword evidence="2 8" id="KW-0813">Transport</keyword>
<dbReference type="InterPro" id="IPR004100">
    <property type="entry name" value="ATPase_F1/V1/A1_a/bsu_N"/>
</dbReference>
<evidence type="ECO:0000256" key="8">
    <source>
        <dbReference type="HAMAP-Rule" id="MF_00310"/>
    </source>
</evidence>
<dbReference type="InterPro" id="IPR027417">
    <property type="entry name" value="P-loop_NTPase"/>
</dbReference>
<dbReference type="GO" id="GO:0042777">
    <property type="term" value="P:proton motive force-driven plasma membrane ATP synthesis"/>
    <property type="evidence" value="ECO:0007669"/>
    <property type="project" value="UniProtKB-UniRule"/>
</dbReference>
<evidence type="ECO:0000259" key="9">
    <source>
        <dbReference type="Pfam" id="PF00006"/>
    </source>
</evidence>
<dbReference type="Pfam" id="PF22919">
    <property type="entry name" value="ATP-synt_VA_C"/>
    <property type="match status" value="1"/>
</dbReference>
<dbReference type="InterPro" id="IPR022879">
    <property type="entry name" value="V-ATPase_su_B/beta"/>
</dbReference>
<dbReference type="PIRSF" id="PIRSF039114">
    <property type="entry name" value="V-ATPsynth_beta/V-ATPase_B"/>
    <property type="match status" value="1"/>
</dbReference>
<feature type="domain" description="ATPase F1/V1/A1 complex alpha/beta subunit N-terminal" evidence="10">
    <location>
        <begin position="17"/>
        <end position="80"/>
    </location>
</feature>
<dbReference type="GO" id="GO:0005886">
    <property type="term" value="C:plasma membrane"/>
    <property type="evidence" value="ECO:0007669"/>
    <property type="project" value="UniProtKB-SubCell"/>
</dbReference>
<dbReference type="OrthoDB" id="32941at2157"/>
<evidence type="ECO:0000259" key="11">
    <source>
        <dbReference type="Pfam" id="PF22919"/>
    </source>
</evidence>